<evidence type="ECO:0000313" key="1">
    <source>
        <dbReference type="EMBL" id="CAH2208806.1"/>
    </source>
</evidence>
<sequence>MYEVRDTASYPSLHKPLSLQAVLIPSSLAREPNNRFGWLVDVREVNNDVLPASNKANKRDMPWWFLVKAYPVYAKKKGDIKCYRHQLFFEIRLQPLGFDMSTGVLGGDLTYC</sequence>
<organism evidence="1 2">
    <name type="scientific">Pararge aegeria aegeria</name>
    <dbReference type="NCBI Taxonomy" id="348720"/>
    <lineage>
        <taxon>Eukaryota</taxon>
        <taxon>Metazoa</taxon>
        <taxon>Ecdysozoa</taxon>
        <taxon>Arthropoda</taxon>
        <taxon>Hexapoda</taxon>
        <taxon>Insecta</taxon>
        <taxon>Pterygota</taxon>
        <taxon>Neoptera</taxon>
        <taxon>Endopterygota</taxon>
        <taxon>Lepidoptera</taxon>
        <taxon>Glossata</taxon>
        <taxon>Ditrysia</taxon>
        <taxon>Papilionoidea</taxon>
        <taxon>Nymphalidae</taxon>
        <taxon>Satyrinae</taxon>
        <taxon>Satyrini</taxon>
        <taxon>Parargina</taxon>
        <taxon>Pararge</taxon>
    </lineage>
</organism>
<dbReference type="Proteomes" id="UP000838756">
    <property type="component" value="Unassembled WGS sequence"/>
</dbReference>
<reference evidence="1" key="1">
    <citation type="submission" date="2022-03" db="EMBL/GenBank/DDBJ databases">
        <authorList>
            <person name="Lindestad O."/>
        </authorList>
    </citation>
    <scope>NUCLEOTIDE SEQUENCE</scope>
</reference>
<protein>
    <submittedName>
        <fullName evidence="1">Jg8795 protein</fullName>
    </submittedName>
</protein>
<dbReference type="EMBL" id="CAKXAJ010004572">
    <property type="protein sequence ID" value="CAH2208806.1"/>
    <property type="molecule type" value="Genomic_DNA"/>
</dbReference>
<gene>
    <name evidence="1" type="primary">jg8795</name>
    <name evidence="1" type="ORF">PAEG_LOCUS1324</name>
</gene>
<keyword evidence="2" id="KW-1185">Reference proteome</keyword>
<proteinExistence type="predicted"/>
<evidence type="ECO:0000313" key="2">
    <source>
        <dbReference type="Proteomes" id="UP000838756"/>
    </source>
</evidence>
<comment type="caution">
    <text evidence="1">The sequence shown here is derived from an EMBL/GenBank/DDBJ whole genome shotgun (WGS) entry which is preliminary data.</text>
</comment>
<accession>A0A8S4QH77</accession>
<name>A0A8S4QH77_9NEOP</name>
<dbReference type="AlphaFoldDB" id="A0A8S4QH77"/>